<dbReference type="Proteomes" id="UP000236000">
    <property type="component" value="Unassembled WGS sequence"/>
</dbReference>
<dbReference type="EMBL" id="PJKA01000003">
    <property type="protein sequence ID" value="PNC19660.1"/>
    <property type="molecule type" value="Genomic_DNA"/>
</dbReference>
<evidence type="ECO:0000313" key="11">
    <source>
        <dbReference type="Proteomes" id="UP000236000"/>
    </source>
</evidence>
<keyword evidence="6 7" id="KW-0472">Membrane</keyword>
<evidence type="ECO:0000256" key="1">
    <source>
        <dbReference type="ARBA" id="ARBA00004651"/>
    </source>
</evidence>
<feature type="transmembrane region" description="Helical" evidence="7">
    <location>
        <begin position="378"/>
        <end position="398"/>
    </location>
</feature>
<dbReference type="GO" id="GO:0015035">
    <property type="term" value="F:protein-disulfide reductase activity"/>
    <property type="evidence" value="ECO:0007669"/>
    <property type="project" value="TreeGrafter"/>
</dbReference>
<evidence type="ECO:0000256" key="3">
    <source>
        <dbReference type="ARBA" id="ARBA00022692"/>
    </source>
</evidence>
<evidence type="ECO:0000256" key="4">
    <source>
        <dbReference type="ARBA" id="ARBA00022748"/>
    </source>
</evidence>
<dbReference type="InterPro" id="IPR003834">
    <property type="entry name" value="Cyt_c_assmbl_TM_dom"/>
</dbReference>
<dbReference type="Pfam" id="PF02683">
    <property type="entry name" value="DsbD_TM"/>
    <property type="match status" value="1"/>
</dbReference>
<feature type="transmembrane region" description="Helical" evidence="7">
    <location>
        <begin position="438"/>
        <end position="458"/>
    </location>
</feature>
<comment type="subcellular location">
    <subcellularLocation>
        <location evidence="1">Cell membrane</location>
        <topology evidence="1">Multi-pass membrane protein</topology>
    </subcellularLocation>
</comment>
<dbReference type="GO" id="GO:0005886">
    <property type="term" value="C:plasma membrane"/>
    <property type="evidence" value="ECO:0007669"/>
    <property type="project" value="UniProtKB-SubCell"/>
</dbReference>
<proteinExistence type="predicted"/>
<dbReference type="InterPro" id="IPR036249">
    <property type="entry name" value="Thioredoxin-like_sf"/>
</dbReference>
<dbReference type="PROSITE" id="PS51352">
    <property type="entry name" value="THIOREDOXIN_2"/>
    <property type="match status" value="1"/>
</dbReference>
<dbReference type="Pfam" id="PF11412">
    <property type="entry name" value="DsbD_N"/>
    <property type="match status" value="1"/>
</dbReference>
<feature type="transmembrane region" description="Helical" evidence="7">
    <location>
        <begin position="479"/>
        <end position="500"/>
    </location>
</feature>
<keyword evidence="2" id="KW-1003">Cell membrane</keyword>
<organism evidence="10 11">
    <name type="scientific">Akkermansia muciniphila</name>
    <dbReference type="NCBI Taxonomy" id="239935"/>
    <lineage>
        <taxon>Bacteria</taxon>
        <taxon>Pseudomonadati</taxon>
        <taxon>Verrucomicrobiota</taxon>
        <taxon>Verrucomicrobiia</taxon>
        <taxon>Verrucomicrobiales</taxon>
        <taxon>Akkermansiaceae</taxon>
        <taxon>Akkermansia</taxon>
    </lineage>
</organism>
<comment type="caution">
    <text evidence="10">The sequence shown here is derived from an EMBL/GenBank/DDBJ whole genome shotgun (WGS) entry which is preliminary data.</text>
</comment>
<gene>
    <name evidence="10" type="ORF">CXU22_01205</name>
</gene>
<dbReference type="InterPro" id="IPR013766">
    <property type="entry name" value="Thioredoxin_domain"/>
</dbReference>
<evidence type="ECO:0000256" key="8">
    <source>
        <dbReference type="SAM" id="SignalP"/>
    </source>
</evidence>
<dbReference type="GO" id="GO:0045454">
    <property type="term" value="P:cell redox homeostasis"/>
    <property type="evidence" value="ECO:0007669"/>
    <property type="project" value="TreeGrafter"/>
</dbReference>
<evidence type="ECO:0000313" key="10">
    <source>
        <dbReference type="EMBL" id="PNC19660.1"/>
    </source>
</evidence>
<feature type="transmembrane region" description="Helical" evidence="7">
    <location>
        <begin position="334"/>
        <end position="357"/>
    </location>
</feature>
<feature type="signal peptide" evidence="8">
    <location>
        <begin position="1"/>
        <end position="29"/>
    </location>
</feature>
<name>A0A2N8HFX0_9BACT</name>
<accession>A0A2N8HFX0</accession>
<dbReference type="PANTHER" id="PTHR32234">
    <property type="entry name" value="THIOL:DISULFIDE INTERCHANGE PROTEIN DSBD"/>
    <property type="match status" value="1"/>
</dbReference>
<feature type="transmembrane region" description="Helical" evidence="7">
    <location>
        <begin position="584"/>
        <end position="602"/>
    </location>
</feature>
<dbReference type="PANTHER" id="PTHR32234:SF3">
    <property type="entry name" value="SUPPRESSION OF COPPER SENSITIVITY PROTEIN"/>
    <property type="match status" value="1"/>
</dbReference>
<protein>
    <recommendedName>
        <fullName evidence="9">Thioredoxin domain-containing protein</fullName>
    </recommendedName>
</protein>
<feature type="transmembrane region" description="Helical" evidence="7">
    <location>
        <begin position="512"/>
        <end position="535"/>
    </location>
</feature>
<keyword evidence="8" id="KW-0732">Signal</keyword>
<keyword evidence="5 7" id="KW-1133">Transmembrane helix</keyword>
<dbReference type="OrthoDB" id="9811036at2"/>
<reference evidence="10 11" key="1">
    <citation type="journal article" date="2017" name="BMC Genomics">
        <title>Genome sequencing of 39 Akkermansia muciniphila isolates reveals its population structure, genomic and functional diverisity, and global distribution in mammalian gut microbiotas.</title>
        <authorList>
            <person name="Guo X."/>
            <person name="Li S."/>
            <person name="Zhang J."/>
            <person name="Wu F."/>
            <person name="Li X."/>
            <person name="Wu D."/>
            <person name="Zhang M."/>
            <person name="Ou Z."/>
            <person name="Jie Z."/>
            <person name="Yan Q."/>
            <person name="Li P."/>
            <person name="Yi J."/>
            <person name="Peng Y."/>
        </authorList>
    </citation>
    <scope>NUCLEOTIDE SEQUENCE [LARGE SCALE GENOMIC DNA]</scope>
    <source>
        <strain evidence="10 11">GP24</strain>
    </source>
</reference>
<sequence>MVPYFVMRTFLKAAAVSLGIFAGVCSTGAAQDFGAMSFGGAGDFGSPQASGTSRATVTSYGETPFVIVTELTLPDHWHVYYKNPGTVGLPMEAAFKAVSGFRVEGPFWQIPELGKGIVDFYGYSGKAKMAFRVTPEKGAPAEATFTTTMTWQMCAEQCAAPETKDFSVTLKRGDGQAAPDAAELSGGMAGLSTPAWAEGLKARISQEGKTVTLHLRTNGQPIPEDSVYFFCNEGEINPTAPQTFKKLDGSNYELSMQYNDTTDGLYPNNLPDADKGKPLAALSGILRAGKEGASITADNRPFSGGTQAAITGMETPAASSGPVPAPPLMGLGEIMFFMFIGGIILNVMPCVFPVIGLKIMSFVQLGGGERKKVLAHSLTFVLGILISFWVITAILIALKANMFDWSAPAGPGIFSSDFWLGHGAEGIVNWAFWFENPWVNFCLLGLMLAMGLSMFGVFEIGVKATTMGNDLQHQKGYAGSFWSGALATVISTPCSAPFLGQAIGAAMLQPPLGIVLCLTMMGLGMSLPYIILGAFPVLTKYLPKPGAWMESFKQSMSFLMFGTAAYFLWIYIAFFDADNHPQDILFLFFGLVLFSMAFWVYGRWCPMYRSRKSRITGGIFSVIFLLAGLYYMLPPEGAAWFGRGGESAAAGSSAPAAPAHQAEGSVWTPWSPEAMQAALNEGKPVYVDFTARWCSTCQVNKASYTDEVLAAFKKYGIVMMKADKTRTNPAIDQELKNLGRTAVPVNALYLPGKKPIVTRELLSPSYLLEFLETEMNR</sequence>
<evidence type="ECO:0000256" key="5">
    <source>
        <dbReference type="ARBA" id="ARBA00022989"/>
    </source>
</evidence>
<dbReference type="Pfam" id="PF13899">
    <property type="entry name" value="Thioredoxin_7"/>
    <property type="match status" value="1"/>
</dbReference>
<evidence type="ECO:0000256" key="6">
    <source>
        <dbReference type="ARBA" id="ARBA00023136"/>
    </source>
</evidence>
<dbReference type="SUPFAM" id="SSF52833">
    <property type="entry name" value="Thioredoxin-like"/>
    <property type="match status" value="1"/>
</dbReference>
<feature type="transmembrane region" description="Helical" evidence="7">
    <location>
        <begin position="556"/>
        <end position="572"/>
    </location>
</feature>
<evidence type="ECO:0000259" key="9">
    <source>
        <dbReference type="PROSITE" id="PS51352"/>
    </source>
</evidence>
<feature type="domain" description="Thioredoxin" evidence="9">
    <location>
        <begin position="648"/>
        <end position="776"/>
    </location>
</feature>
<dbReference type="Gene3D" id="3.40.30.10">
    <property type="entry name" value="Glutaredoxin"/>
    <property type="match status" value="1"/>
</dbReference>
<dbReference type="AlphaFoldDB" id="A0A2N8HFX0"/>
<evidence type="ECO:0000256" key="7">
    <source>
        <dbReference type="SAM" id="Phobius"/>
    </source>
</evidence>
<feature type="chain" id="PRO_5014860437" description="Thioredoxin domain-containing protein" evidence="8">
    <location>
        <begin position="30"/>
        <end position="777"/>
    </location>
</feature>
<keyword evidence="4" id="KW-0201">Cytochrome c-type biogenesis</keyword>
<evidence type="ECO:0000256" key="2">
    <source>
        <dbReference type="ARBA" id="ARBA00022475"/>
    </source>
</evidence>
<dbReference type="InterPro" id="IPR028250">
    <property type="entry name" value="DsbDN"/>
</dbReference>
<feature type="transmembrane region" description="Helical" evidence="7">
    <location>
        <begin position="614"/>
        <end position="633"/>
    </location>
</feature>
<keyword evidence="3 7" id="KW-0812">Transmembrane</keyword>
<dbReference type="GO" id="GO:0017004">
    <property type="term" value="P:cytochrome complex assembly"/>
    <property type="evidence" value="ECO:0007669"/>
    <property type="project" value="UniProtKB-KW"/>
</dbReference>